<organism evidence="1 2">
    <name type="scientific">Colocasia esculenta</name>
    <name type="common">Wild taro</name>
    <name type="synonym">Arum esculentum</name>
    <dbReference type="NCBI Taxonomy" id="4460"/>
    <lineage>
        <taxon>Eukaryota</taxon>
        <taxon>Viridiplantae</taxon>
        <taxon>Streptophyta</taxon>
        <taxon>Embryophyta</taxon>
        <taxon>Tracheophyta</taxon>
        <taxon>Spermatophyta</taxon>
        <taxon>Magnoliopsida</taxon>
        <taxon>Liliopsida</taxon>
        <taxon>Araceae</taxon>
        <taxon>Aroideae</taxon>
        <taxon>Colocasieae</taxon>
        <taxon>Colocasia</taxon>
    </lineage>
</organism>
<name>A0A843WT55_COLES</name>
<dbReference type="Proteomes" id="UP000652761">
    <property type="component" value="Unassembled WGS sequence"/>
</dbReference>
<keyword evidence="2" id="KW-1185">Reference proteome</keyword>
<protein>
    <submittedName>
        <fullName evidence="1">Uncharacterized protein</fullName>
    </submittedName>
</protein>
<sequence length="210" mass="23646">MSGHTAPLMRSGGPSAAWSRRSQIGMAVGISVLVGKDVDPSLKKMTVKNCGKLLSLPMVLPTLEDLIVEACDPRILDMVGQFTCLLSLTVSQIFTIPHFTFSSEVMDRDVLTVDSEFNQILEVITTLRCCEDFSLKRLGFLGDFALKFNICDFSKNKGKPQVLHSECHFLLPSICHDCFIPKIDRCLNCLNKRWIFFNKYLFVSDMHSIF</sequence>
<evidence type="ECO:0000313" key="1">
    <source>
        <dbReference type="EMBL" id="MQM13269.1"/>
    </source>
</evidence>
<proteinExistence type="predicted"/>
<reference evidence="1" key="1">
    <citation type="submission" date="2017-07" db="EMBL/GenBank/DDBJ databases">
        <title>Taro Niue Genome Assembly and Annotation.</title>
        <authorList>
            <person name="Atibalentja N."/>
            <person name="Keating K."/>
            <person name="Fields C.J."/>
        </authorList>
    </citation>
    <scope>NUCLEOTIDE SEQUENCE</scope>
    <source>
        <strain evidence="1">Niue_2</strain>
        <tissue evidence="1">Leaf</tissue>
    </source>
</reference>
<evidence type="ECO:0000313" key="2">
    <source>
        <dbReference type="Proteomes" id="UP000652761"/>
    </source>
</evidence>
<gene>
    <name evidence="1" type="ORF">Taro_046194</name>
</gene>
<accession>A0A843WT55</accession>
<dbReference type="AlphaFoldDB" id="A0A843WT55"/>
<comment type="caution">
    <text evidence="1">The sequence shown here is derived from an EMBL/GenBank/DDBJ whole genome shotgun (WGS) entry which is preliminary data.</text>
</comment>
<dbReference type="EMBL" id="NMUH01005628">
    <property type="protein sequence ID" value="MQM13269.1"/>
    <property type="molecule type" value="Genomic_DNA"/>
</dbReference>